<protein>
    <submittedName>
        <fullName evidence="1">Uncharacterized protein</fullName>
    </submittedName>
</protein>
<evidence type="ECO:0000313" key="1">
    <source>
        <dbReference type="EMBL" id="AXH66909.1"/>
    </source>
</evidence>
<accession>A0A345M8T8</accession>
<keyword evidence="2" id="KW-1185">Reference proteome</keyword>
<dbReference type="RefSeq" id="YP_009839598.1">
    <property type="nucleotide sequence ID" value="NC_048721.1"/>
</dbReference>
<dbReference type="Proteomes" id="UP000259988">
    <property type="component" value="Segment"/>
</dbReference>
<name>A0A345M8T8_9CAUD</name>
<dbReference type="KEGG" id="vg:55609890"/>
<dbReference type="EMBL" id="MH576965">
    <property type="protein sequence ID" value="AXH66909.1"/>
    <property type="molecule type" value="Genomic_DNA"/>
</dbReference>
<proteinExistence type="predicted"/>
<organism evidence="1 2">
    <name type="scientific">Streptomyces phage StarPlatinum</name>
    <dbReference type="NCBI Taxonomy" id="2283265"/>
    <lineage>
        <taxon>Viruses</taxon>
        <taxon>Duplodnaviria</taxon>
        <taxon>Heunggongvirae</taxon>
        <taxon>Uroviricota</taxon>
        <taxon>Caudoviricetes</taxon>
        <taxon>Stanwilliamsviridae</taxon>
        <taxon>Boydwoodruffvirinae</taxon>
        <taxon>Karimacvirus</taxon>
        <taxon>Karimacvirus starplatinum</taxon>
        <taxon>Streptomyces virus StarPlatinum</taxon>
    </lineage>
</organism>
<gene>
    <name evidence="1" type="primary">199</name>
    <name evidence="1" type="ORF">SEA_STARPLATINUM_199</name>
</gene>
<sequence length="104" mass="11920">MNLTGRSTMVDFDLSEQDARTIQKSMRTGPVTLKVTRIQISYTYGAVLVGLDRNPGPHYKVRVSGYRMKAGMKQRDTVVQHSYLNPDLPDWLEQMVVDNAPNWY</sequence>
<dbReference type="GeneID" id="55609890"/>
<reference evidence="1 2" key="1">
    <citation type="submission" date="2018-07" db="EMBL/GenBank/DDBJ databases">
        <authorList>
            <person name="Cook J.L."/>
            <person name="Tucker S.D."/>
            <person name="Kassa A.K."/>
            <person name="Jones J.A."/>
            <person name="Khadka D."/>
            <person name="Klug H.M."/>
            <person name="Layton S.R."/>
            <person name="Nayek S."/>
            <person name="Bhuiyan S."/>
            <person name="Kim T."/>
            <person name="Hughes L.E."/>
            <person name="Garlena R.A."/>
            <person name="Russell D.A."/>
            <person name="Pope W.H."/>
            <person name="Jacobs-Sera D."/>
            <person name="Hatfull G.F."/>
        </authorList>
    </citation>
    <scope>NUCLEOTIDE SEQUENCE [LARGE SCALE GENOMIC DNA]</scope>
</reference>
<evidence type="ECO:0000313" key="2">
    <source>
        <dbReference type="Proteomes" id="UP000259988"/>
    </source>
</evidence>